<feature type="domain" description="S-adenosyl-l-methionine hydroxide adenosyltransferase C-terminal" evidence="4">
    <location>
        <begin position="174"/>
        <end position="260"/>
    </location>
</feature>
<dbReference type="Gene3D" id="2.40.30.90">
    <property type="entry name" value="Bacterial fluorinating enzyme like"/>
    <property type="match status" value="1"/>
</dbReference>
<gene>
    <name evidence="5" type="ordered locus">Deba_1487</name>
</gene>
<dbReference type="PANTHER" id="PTHR35092">
    <property type="entry name" value="CHLORINASE MJ1651"/>
    <property type="match status" value="1"/>
</dbReference>
<evidence type="ECO:0000256" key="2">
    <source>
        <dbReference type="ARBA" id="ARBA00024035"/>
    </source>
</evidence>
<dbReference type="HOGENOM" id="CLU_059734_1_1_7"/>
<evidence type="ECO:0000259" key="4">
    <source>
        <dbReference type="Pfam" id="PF20257"/>
    </source>
</evidence>
<dbReference type="InterPro" id="IPR046470">
    <property type="entry name" value="SAM_HAT_C"/>
</dbReference>
<dbReference type="Pfam" id="PF20257">
    <property type="entry name" value="SAM_HAT_C"/>
    <property type="match status" value="1"/>
</dbReference>
<sequence length="276" mass="28861">MKPRPLITLTSDFGAGSFVGLMKGVIWGVCPRANIVDLCHVVAAQDVWGGAVVMAEALASFEPGAVHVAVVDPGVGTERRGLCLRAGGQLFVGPDNGLFTAALQTPGGWRAWRLDNRRFFRHSVSDTFHGRDIFAPVAAWLARGVAPEELGPAVDDPICLDWPRPQRRGQALIGQIIDADRFGNLTSNLGRELVLGFLAGAPASVTLDGPAGPLVIDGLSRAYGQAPPGRAVALFDSLGRLELAQVNGDLAAALGLGPGRARGLELRILRGACPAG</sequence>
<feature type="domain" description="S-adenosyl-l-methionine hydroxide adenosyltransferase N-terminal" evidence="3">
    <location>
        <begin position="7"/>
        <end position="151"/>
    </location>
</feature>
<dbReference type="Gene3D" id="3.40.50.10790">
    <property type="entry name" value="S-adenosyl-l-methionine hydroxide adenosyltransferase, N-terminal"/>
    <property type="match status" value="1"/>
</dbReference>
<dbReference type="SUPFAM" id="SSF102522">
    <property type="entry name" value="Bacterial fluorinating enzyme, N-terminal domain"/>
    <property type="match status" value="1"/>
</dbReference>
<dbReference type="InterPro" id="IPR002747">
    <property type="entry name" value="SAM_OH_AdoTrfase"/>
</dbReference>
<evidence type="ECO:0000313" key="5">
    <source>
        <dbReference type="EMBL" id="ADK84855.1"/>
    </source>
</evidence>
<evidence type="ECO:0000259" key="3">
    <source>
        <dbReference type="Pfam" id="PF01887"/>
    </source>
</evidence>
<protein>
    <recommendedName>
        <fullName evidence="7">SAM-dependent chlorinase/fluorinase</fullName>
    </recommendedName>
</protein>
<dbReference type="SUPFAM" id="SSF101852">
    <property type="entry name" value="Bacterial fluorinating enzyme, C-terminal domain"/>
    <property type="match status" value="1"/>
</dbReference>
<evidence type="ECO:0000256" key="1">
    <source>
        <dbReference type="ARBA" id="ARBA00022691"/>
    </source>
</evidence>
<organism evidence="5 6">
    <name type="scientific">Desulfarculus baarsii (strain ATCC 33931 / DSM 2075 / LMG 7858 / VKM B-1802 / 2st14)</name>
    <dbReference type="NCBI Taxonomy" id="644282"/>
    <lineage>
        <taxon>Bacteria</taxon>
        <taxon>Pseudomonadati</taxon>
        <taxon>Thermodesulfobacteriota</taxon>
        <taxon>Desulfarculia</taxon>
        <taxon>Desulfarculales</taxon>
        <taxon>Desulfarculaceae</taxon>
        <taxon>Desulfarculus</taxon>
    </lineage>
</organism>
<dbReference type="PANTHER" id="PTHR35092:SF1">
    <property type="entry name" value="CHLORINASE MJ1651"/>
    <property type="match status" value="1"/>
</dbReference>
<dbReference type="AlphaFoldDB" id="E1QH12"/>
<dbReference type="KEGG" id="dbr:Deba_1487"/>
<dbReference type="PIRSF" id="PIRSF006779">
    <property type="entry name" value="UCP006779"/>
    <property type="match status" value="1"/>
</dbReference>
<dbReference type="InterPro" id="IPR023227">
    <property type="entry name" value="SAM_OH_AdoTrfase_C_sf"/>
</dbReference>
<dbReference type="OrthoDB" id="9792195at2"/>
<dbReference type="STRING" id="644282.Deba_1487"/>
<keyword evidence="6" id="KW-1185">Reference proteome</keyword>
<dbReference type="EMBL" id="CP002085">
    <property type="protein sequence ID" value="ADK84855.1"/>
    <property type="molecule type" value="Genomic_DNA"/>
</dbReference>
<comment type="similarity">
    <text evidence="2">Belongs to the SAM hydrolase / SAM-dependent halogenase family.</text>
</comment>
<dbReference type="Proteomes" id="UP000009047">
    <property type="component" value="Chromosome"/>
</dbReference>
<dbReference type="Pfam" id="PF01887">
    <property type="entry name" value="SAM_HAT_N"/>
    <property type="match status" value="1"/>
</dbReference>
<reference evidence="5 6" key="1">
    <citation type="journal article" date="2010" name="Stand. Genomic Sci.">
        <title>Complete genome sequence of Desulfarculus baarsii type strain (2st14).</title>
        <authorList>
            <person name="Sun H."/>
            <person name="Spring S."/>
            <person name="Lapidus A."/>
            <person name="Davenport K."/>
            <person name="Del Rio T.G."/>
            <person name="Tice H."/>
            <person name="Nolan M."/>
            <person name="Copeland A."/>
            <person name="Cheng J.F."/>
            <person name="Lucas S."/>
            <person name="Tapia R."/>
            <person name="Goodwin L."/>
            <person name="Pitluck S."/>
            <person name="Ivanova N."/>
            <person name="Pagani I."/>
            <person name="Mavromatis K."/>
            <person name="Ovchinnikova G."/>
            <person name="Pati A."/>
            <person name="Chen A."/>
            <person name="Palaniappan K."/>
            <person name="Hauser L."/>
            <person name="Chang Y.J."/>
            <person name="Jeffries C.D."/>
            <person name="Detter J.C."/>
            <person name="Han C."/>
            <person name="Rohde M."/>
            <person name="Brambilla E."/>
            <person name="Goker M."/>
            <person name="Woyke T."/>
            <person name="Bristow J."/>
            <person name="Eisen J.A."/>
            <person name="Markowitz V."/>
            <person name="Hugenholtz P."/>
            <person name="Kyrpides N.C."/>
            <person name="Klenk H.P."/>
            <person name="Land M."/>
        </authorList>
    </citation>
    <scope>NUCLEOTIDE SEQUENCE [LARGE SCALE GENOMIC DNA]</scope>
    <source>
        <strain evidence="6">ATCC 33931 / DSM 2075 / LMG 7858 / VKM B-1802 / 2st14</strain>
    </source>
</reference>
<evidence type="ECO:0008006" key="7">
    <source>
        <dbReference type="Google" id="ProtNLM"/>
    </source>
</evidence>
<proteinExistence type="inferred from homology"/>
<dbReference type="eggNOG" id="COG1912">
    <property type="taxonomic scope" value="Bacteria"/>
</dbReference>
<dbReference type="InterPro" id="IPR046469">
    <property type="entry name" value="SAM_HAT_N"/>
</dbReference>
<keyword evidence="1" id="KW-0949">S-adenosyl-L-methionine</keyword>
<dbReference type="InterPro" id="IPR023228">
    <property type="entry name" value="SAM_OH_AdoTrfase_N_sf"/>
</dbReference>
<evidence type="ECO:0000313" key="6">
    <source>
        <dbReference type="Proteomes" id="UP000009047"/>
    </source>
</evidence>
<dbReference type="RefSeq" id="WP_013258308.1">
    <property type="nucleotide sequence ID" value="NC_014365.1"/>
</dbReference>
<name>E1QH12_DESB2</name>
<accession>E1QH12</accession>